<evidence type="ECO:0000259" key="4">
    <source>
        <dbReference type="Pfam" id="PF01764"/>
    </source>
</evidence>
<organism evidence="6 7">
    <name type="scientific">Saccharata proteae CBS 121410</name>
    <dbReference type="NCBI Taxonomy" id="1314787"/>
    <lineage>
        <taxon>Eukaryota</taxon>
        <taxon>Fungi</taxon>
        <taxon>Dikarya</taxon>
        <taxon>Ascomycota</taxon>
        <taxon>Pezizomycotina</taxon>
        <taxon>Dothideomycetes</taxon>
        <taxon>Dothideomycetes incertae sedis</taxon>
        <taxon>Botryosphaeriales</taxon>
        <taxon>Saccharataceae</taxon>
        <taxon>Saccharata</taxon>
    </lineage>
</organism>
<dbReference type="GO" id="GO:0016042">
    <property type="term" value="P:lipid catabolic process"/>
    <property type="evidence" value="ECO:0007669"/>
    <property type="project" value="InterPro"/>
</dbReference>
<sequence length="307" mass="33554">MLSLVSSLVAALVCLAPVQAAPAPSTALQPRAISEDLLDTFNLFEQYSAAAYCPSNSNGTNTKLLCSVGNCPRVEKANTTILLQFENSLLTDVTGYVAVDYTNELVVVAFRGSTSIRNYLADVDFPLILTDICVLCFADSGFWTSWLEAREKILTAIKILSEEFPTYQIVTTGHSLGAAIADFAAAELRNDGYNVKLYTYGSPRVGDLNISNHITKQGQNWRITHYNDPVPQLPPIILGFVHVSPEYWITSGNNATVTAEDIKGPINGSVNFSGNTGKVSLDIDAHLWYFNRIASCYEYEGVGKEFK</sequence>
<proteinExistence type="predicted"/>
<feature type="signal peptide" evidence="3">
    <location>
        <begin position="1"/>
        <end position="20"/>
    </location>
</feature>
<dbReference type="InterPro" id="IPR029058">
    <property type="entry name" value="AB_hydrolase_fold"/>
</dbReference>
<dbReference type="Proteomes" id="UP000799776">
    <property type="component" value="Unassembled WGS sequence"/>
</dbReference>
<dbReference type="Gene3D" id="3.40.50.1820">
    <property type="entry name" value="alpha/beta hydrolase"/>
    <property type="match status" value="1"/>
</dbReference>
<feature type="domain" description="Fungal lipase-type" evidence="4">
    <location>
        <begin position="107"/>
        <end position="236"/>
    </location>
</feature>
<dbReference type="PANTHER" id="PTHR46640">
    <property type="entry name" value="TRIACYLGLYCEROL LIPASE, PUTATIVE (AFU_ORTHOLOGUE AFUA_6G06510)-RELATED"/>
    <property type="match status" value="1"/>
</dbReference>
<dbReference type="InterPro" id="IPR051299">
    <property type="entry name" value="AB_hydrolase_lip/est"/>
</dbReference>
<feature type="chain" id="PRO_5040244062" evidence="3">
    <location>
        <begin position="21"/>
        <end position="307"/>
    </location>
</feature>
<evidence type="ECO:0000313" key="7">
    <source>
        <dbReference type="Proteomes" id="UP000799776"/>
    </source>
</evidence>
<dbReference type="AlphaFoldDB" id="A0A9P4I2Y9"/>
<evidence type="ECO:0000313" key="6">
    <source>
        <dbReference type="EMBL" id="KAF2092227.1"/>
    </source>
</evidence>
<evidence type="ECO:0000256" key="1">
    <source>
        <dbReference type="ARBA" id="ARBA00022729"/>
    </source>
</evidence>
<dbReference type="InterPro" id="IPR005592">
    <property type="entry name" value="Mono/diacylglycerol_lipase_N"/>
</dbReference>
<dbReference type="InterPro" id="IPR002921">
    <property type="entry name" value="Fungal_lipase-type"/>
</dbReference>
<keyword evidence="1 3" id="KW-0732">Signal</keyword>
<name>A0A9P4I2Y9_9PEZI</name>
<dbReference type="CDD" id="cd00519">
    <property type="entry name" value="Lipase_3"/>
    <property type="match status" value="1"/>
</dbReference>
<keyword evidence="7" id="KW-1185">Reference proteome</keyword>
<protein>
    <submittedName>
        <fullName evidence="6">Alpha/beta-hydrolase</fullName>
    </submittedName>
</protein>
<dbReference type="OrthoDB" id="426718at2759"/>
<dbReference type="EMBL" id="ML978711">
    <property type="protein sequence ID" value="KAF2092227.1"/>
    <property type="molecule type" value="Genomic_DNA"/>
</dbReference>
<dbReference type="GO" id="GO:0016787">
    <property type="term" value="F:hydrolase activity"/>
    <property type="evidence" value="ECO:0007669"/>
    <property type="project" value="UniProtKB-KW"/>
</dbReference>
<comment type="caution">
    <text evidence="6">The sequence shown here is derived from an EMBL/GenBank/DDBJ whole genome shotgun (WGS) entry which is preliminary data.</text>
</comment>
<dbReference type="Pfam" id="PF03893">
    <property type="entry name" value="Lipase3_N"/>
    <property type="match status" value="1"/>
</dbReference>
<reference evidence="6" key="1">
    <citation type="journal article" date="2020" name="Stud. Mycol.">
        <title>101 Dothideomycetes genomes: a test case for predicting lifestyles and emergence of pathogens.</title>
        <authorList>
            <person name="Haridas S."/>
            <person name="Albert R."/>
            <person name="Binder M."/>
            <person name="Bloem J."/>
            <person name="Labutti K."/>
            <person name="Salamov A."/>
            <person name="Andreopoulos B."/>
            <person name="Baker S."/>
            <person name="Barry K."/>
            <person name="Bills G."/>
            <person name="Bluhm B."/>
            <person name="Cannon C."/>
            <person name="Castanera R."/>
            <person name="Culley D."/>
            <person name="Daum C."/>
            <person name="Ezra D."/>
            <person name="Gonzalez J."/>
            <person name="Henrissat B."/>
            <person name="Kuo A."/>
            <person name="Liang C."/>
            <person name="Lipzen A."/>
            <person name="Lutzoni F."/>
            <person name="Magnuson J."/>
            <person name="Mondo S."/>
            <person name="Nolan M."/>
            <person name="Ohm R."/>
            <person name="Pangilinan J."/>
            <person name="Park H.-J."/>
            <person name="Ramirez L."/>
            <person name="Alfaro M."/>
            <person name="Sun H."/>
            <person name="Tritt A."/>
            <person name="Yoshinaga Y."/>
            <person name="Zwiers L.-H."/>
            <person name="Turgeon B."/>
            <person name="Goodwin S."/>
            <person name="Spatafora J."/>
            <person name="Crous P."/>
            <person name="Grigoriev I."/>
        </authorList>
    </citation>
    <scope>NUCLEOTIDE SEQUENCE</scope>
    <source>
        <strain evidence="6">CBS 121410</strain>
    </source>
</reference>
<evidence type="ECO:0000259" key="5">
    <source>
        <dbReference type="Pfam" id="PF03893"/>
    </source>
</evidence>
<keyword evidence="2" id="KW-0378">Hydrolase</keyword>
<accession>A0A9P4I2Y9</accession>
<dbReference type="SUPFAM" id="SSF53474">
    <property type="entry name" value="alpha/beta-Hydrolases"/>
    <property type="match status" value="1"/>
</dbReference>
<dbReference type="PANTHER" id="PTHR46640:SF1">
    <property type="entry name" value="FUNGAL LIPASE-LIKE DOMAIN-CONTAINING PROTEIN-RELATED"/>
    <property type="match status" value="1"/>
</dbReference>
<evidence type="ECO:0000256" key="3">
    <source>
        <dbReference type="SAM" id="SignalP"/>
    </source>
</evidence>
<evidence type="ECO:0000256" key="2">
    <source>
        <dbReference type="ARBA" id="ARBA00022801"/>
    </source>
</evidence>
<feature type="domain" description="Mono-/di-acylglycerol lipase N-terminal" evidence="5">
    <location>
        <begin position="9"/>
        <end position="82"/>
    </location>
</feature>
<gene>
    <name evidence="6" type="ORF">K490DRAFT_61668</name>
</gene>
<dbReference type="Pfam" id="PF01764">
    <property type="entry name" value="Lipase_3"/>
    <property type="match status" value="1"/>
</dbReference>